<feature type="compositionally biased region" description="Polar residues" evidence="1">
    <location>
        <begin position="183"/>
        <end position="194"/>
    </location>
</feature>
<evidence type="ECO:0000256" key="1">
    <source>
        <dbReference type="SAM" id="MobiDB-lite"/>
    </source>
</evidence>
<feature type="compositionally biased region" description="Acidic residues" evidence="1">
    <location>
        <begin position="284"/>
        <end position="295"/>
    </location>
</feature>
<feature type="region of interest" description="Disordered" evidence="1">
    <location>
        <begin position="183"/>
        <end position="299"/>
    </location>
</feature>
<protein>
    <submittedName>
        <fullName evidence="2">Uncharacterized protein</fullName>
    </submittedName>
</protein>
<feature type="compositionally biased region" description="Basic residues" evidence="1">
    <location>
        <begin position="444"/>
        <end position="455"/>
    </location>
</feature>
<dbReference type="EMBL" id="JANBUL010000114">
    <property type="protein sequence ID" value="KAJ2781125.1"/>
    <property type="molecule type" value="Genomic_DNA"/>
</dbReference>
<feature type="region of interest" description="Disordered" evidence="1">
    <location>
        <begin position="429"/>
        <end position="455"/>
    </location>
</feature>
<organism evidence="2 3">
    <name type="scientific">Coemansia javaensis</name>
    <dbReference type="NCBI Taxonomy" id="2761396"/>
    <lineage>
        <taxon>Eukaryota</taxon>
        <taxon>Fungi</taxon>
        <taxon>Fungi incertae sedis</taxon>
        <taxon>Zoopagomycota</taxon>
        <taxon>Kickxellomycotina</taxon>
        <taxon>Kickxellomycetes</taxon>
        <taxon>Kickxellales</taxon>
        <taxon>Kickxellaceae</taxon>
        <taxon>Coemansia</taxon>
    </lineage>
</organism>
<reference evidence="2" key="1">
    <citation type="submission" date="2022-07" db="EMBL/GenBank/DDBJ databases">
        <title>Phylogenomic reconstructions and comparative analyses of Kickxellomycotina fungi.</title>
        <authorList>
            <person name="Reynolds N.K."/>
            <person name="Stajich J.E."/>
            <person name="Barry K."/>
            <person name="Grigoriev I.V."/>
            <person name="Crous P."/>
            <person name="Smith M.E."/>
        </authorList>
    </citation>
    <scope>NUCLEOTIDE SEQUENCE</scope>
    <source>
        <strain evidence="2">NBRC 105414</strain>
    </source>
</reference>
<comment type="caution">
    <text evidence="2">The sequence shown here is derived from an EMBL/GenBank/DDBJ whole genome shotgun (WGS) entry which is preliminary data.</text>
</comment>
<feature type="compositionally biased region" description="Low complexity" evidence="1">
    <location>
        <begin position="195"/>
        <end position="205"/>
    </location>
</feature>
<feature type="compositionally biased region" description="Polar residues" evidence="1">
    <location>
        <begin position="206"/>
        <end position="218"/>
    </location>
</feature>
<gene>
    <name evidence="2" type="ORF">H4R18_003067</name>
</gene>
<accession>A0A9W8HFU3</accession>
<feature type="region of interest" description="Disordered" evidence="1">
    <location>
        <begin position="67"/>
        <end position="96"/>
    </location>
</feature>
<evidence type="ECO:0000313" key="3">
    <source>
        <dbReference type="Proteomes" id="UP001140217"/>
    </source>
</evidence>
<dbReference type="AlphaFoldDB" id="A0A9W8HFU3"/>
<dbReference type="Proteomes" id="UP001140217">
    <property type="component" value="Unassembled WGS sequence"/>
</dbReference>
<proteinExistence type="predicted"/>
<dbReference type="OrthoDB" id="5597470at2759"/>
<keyword evidence="3" id="KW-1185">Reference proteome</keyword>
<evidence type="ECO:0000313" key="2">
    <source>
        <dbReference type="EMBL" id="KAJ2781125.1"/>
    </source>
</evidence>
<feature type="region of interest" description="Disordered" evidence="1">
    <location>
        <begin position="1"/>
        <end position="22"/>
    </location>
</feature>
<name>A0A9W8HFU3_9FUNG</name>
<sequence>MEYAHHTPLSAMGGGGGGKSTDRHSMGLGIVLTNDSSETDFCPQTAAAAGPVAISMVASGQMGQAASSDFGASIPGTRRTSGTAVDKHSSSNSKSGASLVMRVLGGITAFMSTTDDGQSADTLHHKSRVEDMLESYYLSQGREVPSWVYDPPDDPPISAAARAPSPVLWSLARLNIGRLNRSQTTHAAREPQTSQQQQQQRQQQQDSRGTSVPPSETSVGARLRRMLPPQLAGRGGGADSGFSSPMQQRSSSGGGGGGNSSSNPALLSPVNVQMVDSGSSSLAEGEDDGDEEDGATSDSFAAHSPARFALDNDQLAAGARGGVALSPTPVGYCPSYPALPLSRVPERTRTRLLTPFTSAEPPTPEAIKRHSFWAKPIRWMSRSRTATQSPAVAVGTISAPLAVPPDRAAYGPPAAPEDLAAAAVMISESADDNSPAGSMTPRPGKVRRLLRRMAP</sequence>